<dbReference type="STRING" id="185007.SAMN02910350_02823"/>
<evidence type="ECO:0008006" key="3">
    <source>
        <dbReference type="Google" id="ProtNLM"/>
    </source>
</evidence>
<dbReference type="EMBL" id="FQYQ01000009">
    <property type="protein sequence ID" value="SHJ05535.1"/>
    <property type="molecule type" value="Genomic_DNA"/>
</dbReference>
<organism evidence="1 2">
    <name type="scientific">Pseudobutyrivibrio xylanivorans DSM 14809</name>
    <dbReference type="NCBI Taxonomy" id="1123012"/>
    <lineage>
        <taxon>Bacteria</taxon>
        <taxon>Bacillati</taxon>
        <taxon>Bacillota</taxon>
        <taxon>Clostridia</taxon>
        <taxon>Lachnospirales</taxon>
        <taxon>Lachnospiraceae</taxon>
        <taxon>Pseudobutyrivibrio</taxon>
    </lineage>
</organism>
<proteinExistence type="predicted"/>
<dbReference type="AlphaFoldDB" id="A0A1M6G6G8"/>
<gene>
    <name evidence="1" type="ORF">SAMN02745725_01652</name>
</gene>
<protein>
    <recommendedName>
        <fullName evidence="3">WXG100 protein secretion system (Wss), protein YukD</fullName>
    </recommendedName>
</protein>
<dbReference type="RefSeq" id="WP_072915871.1">
    <property type="nucleotide sequence ID" value="NZ_FQYQ01000009.1"/>
</dbReference>
<accession>A0A1M6G6G8</accession>
<dbReference type="Proteomes" id="UP000184185">
    <property type="component" value="Unassembled WGS sequence"/>
</dbReference>
<keyword evidence="2" id="KW-1185">Reference proteome</keyword>
<evidence type="ECO:0000313" key="1">
    <source>
        <dbReference type="EMBL" id="SHJ05535.1"/>
    </source>
</evidence>
<reference evidence="1 2" key="1">
    <citation type="submission" date="2016-11" db="EMBL/GenBank/DDBJ databases">
        <authorList>
            <person name="Jaros S."/>
            <person name="Januszkiewicz K."/>
            <person name="Wedrychowicz H."/>
        </authorList>
    </citation>
    <scope>NUCLEOTIDE SEQUENCE [LARGE SCALE GENOMIC DNA]</scope>
    <source>
        <strain evidence="1 2">DSM 14809</strain>
    </source>
</reference>
<sequence>MKDKMIIEFCWGDSRQDIEVPRSLTCDELIYSLNEGIGLGLDVNNPDSFSFSCDIAKGEIRGEKSLEDVGLMDGAVVRLVE</sequence>
<name>A0A1M6G6G8_PSEXY</name>
<dbReference type="OrthoDB" id="2085212at2"/>
<evidence type="ECO:0000313" key="2">
    <source>
        <dbReference type="Proteomes" id="UP000184185"/>
    </source>
</evidence>